<dbReference type="Proteomes" id="UP000190648">
    <property type="component" value="Unassembled WGS sequence"/>
</dbReference>
<dbReference type="AlphaFoldDB" id="A0A1V4J7D3"/>
<dbReference type="OrthoDB" id="9218738at2759"/>
<name>A0A1V4J7D3_PATFA</name>
<comment type="caution">
    <text evidence="2">The sequence shown here is derived from an EMBL/GenBank/DDBJ whole genome shotgun (WGS) entry which is preliminary data.</text>
</comment>
<organism evidence="2 3">
    <name type="scientific">Patagioenas fasciata monilis</name>
    <dbReference type="NCBI Taxonomy" id="372326"/>
    <lineage>
        <taxon>Eukaryota</taxon>
        <taxon>Metazoa</taxon>
        <taxon>Chordata</taxon>
        <taxon>Craniata</taxon>
        <taxon>Vertebrata</taxon>
        <taxon>Euteleostomi</taxon>
        <taxon>Archelosauria</taxon>
        <taxon>Archosauria</taxon>
        <taxon>Dinosauria</taxon>
        <taxon>Saurischia</taxon>
        <taxon>Theropoda</taxon>
        <taxon>Coelurosauria</taxon>
        <taxon>Aves</taxon>
        <taxon>Neognathae</taxon>
        <taxon>Neoaves</taxon>
        <taxon>Columbimorphae</taxon>
        <taxon>Columbiformes</taxon>
        <taxon>Columbidae</taxon>
        <taxon>Patagioenas</taxon>
    </lineage>
</organism>
<sequence>MGSDFSKGICCVTCGRCNKEAAGETNEEISETKPILQTLGKTPMCIDKQPSKPALEASKQGFEEVQSLSQDRWPLADAEEVNAGTCSAAGPMGTTEGWEAAWDSMDLLVTPADGENKGEVKALTQVDNRQEKENAGNTEEKITAVSEVQPAGHAAQGATLCADKGQRDDQAAAGSEGSACAGIALQERHTLSFIEIVSETAAGQDCEIKAPAETQESLTGSNLLLCSLQMPEETETSLSAEHVEMNRADLAEMSPQPAKSAELTSLAETAFLVSVQAAQKASETADPSEVTANGMVEVYSTGAMPWNSLYPEGESLEPANLLLDFLEQETQCGVPAVQEMESGCCAEPAEPSAVLYQPSDGGPCELEQEESREGDAETAASEAELQPGIMEQTAEPPEEPPACDGVAVKQEAEFLDLAPLLSEVLWSSGEIEAEDAEA</sequence>
<keyword evidence="3" id="KW-1185">Reference proteome</keyword>
<dbReference type="EMBL" id="LSYS01008642">
    <property type="protein sequence ID" value="OPJ68138.1"/>
    <property type="molecule type" value="Genomic_DNA"/>
</dbReference>
<accession>A0A1V4J7D3</accession>
<gene>
    <name evidence="2" type="ORF">AV530_013667</name>
</gene>
<feature type="region of interest" description="Disordered" evidence="1">
    <location>
        <begin position="358"/>
        <end position="403"/>
    </location>
</feature>
<proteinExistence type="predicted"/>
<protein>
    <submittedName>
        <fullName evidence="2">Uncharacterized protein</fullName>
    </submittedName>
</protein>
<evidence type="ECO:0000256" key="1">
    <source>
        <dbReference type="SAM" id="MobiDB-lite"/>
    </source>
</evidence>
<reference evidence="2 3" key="1">
    <citation type="submission" date="2016-02" db="EMBL/GenBank/DDBJ databases">
        <title>Band-tailed pigeon sequencing and assembly.</title>
        <authorList>
            <person name="Soares A.E."/>
            <person name="Novak B.J."/>
            <person name="Rice E.S."/>
            <person name="O'Connell B."/>
            <person name="Chang D."/>
            <person name="Weber S."/>
            <person name="Shapiro B."/>
        </authorList>
    </citation>
    <scope>NUCLEOTIDE SEQUENCE [LARGE SCALE GENOMIC DNA]</scope>
    <source>
        <strain evidence="2">BTP2013</strain>
        <tissue evidence="2">Blood</tissue>
    </source>
</reference>
<evidence type="ECO:0000313" key="2">
    <source>
        <dbReference type="EMBL" id="OPJ68138.1"/>
    </source>
</evidence>
<evidence type="ECO:0000313" key="3">
    <source>
        <dbReference type="Proteomes" id="UP000190648"/>
    </source>
</evidence>